<gene>
    <name evidence="1" type="ORF">CDAR_7701</name>
</gene>
<evidence type="ECO:0000313" key="1">
    <source>
        <dbReference type="EMBL" id="GIY17972.1"/>
    </source>
</evidence>
<dbReference type="AlphaFoldDB" id="A0AAV4RBZ4"/>
<keyword evidence="2" id="KW-1185">Reference proteome</keyword>
<name>A0AAV4RBZ4_9ARAC</name>
<organism evidence="1 2">
    <name type="scientific">Caerostris darwini</name>
    <dbReference type="NCBI Taxonomy" id="1538125"/>
    <lineage>
        <taxon>Eukaryota</taxon>
        <taxon>Metazoa</taxon>
        <taxon>Ecdysozoa</taxon>
        <taxon>Arthropoda</taxon>
        <taxon>Chelicerata</taxon>
        <taxon>Arachnida</taxon>
        <taxon>Araneae</taxon>
        <taxon>Araneomorphae</taxon>
        <taxon>Entelegynae</taxon>
        <taxon>Araneoidea</taxon>
        <taxon>Araneidae</taxon>
        <taxon>Caerostris</taxon>
    </lineage>
</organism>
<sequence>MKKKKNLISRSGRKKKKRIGRWMCWPSALRPAQDRAIKKIDKSYVLMIIQGLSGDPLQYLCWILWSYCSLNEIIDFLIHVLCV</sequence>
<evidence type="ECO:0000313" key="2">
    <source>
        <dbReference type="Proteomes" id="UP001054837"/>
    </source>
</evidence>
<comment type="caution">
    <text evidence="1">The sequence shown here is derived from an EMBL/GenBank/DDBJ whole genome shotgun (WGS) entry which is preliminary data.</text>
</comment>
<dbReference type="Proteomes" id="UP001054837">
    <property type="component" value="Unassembled WGS sequence"/>
</dbReference>
<accession>A0AAV4RBZ4</accession>
<proteinExistence type="predicted"/>
<reference evidence="1 2" key="1">
    <citation type="submission" date="2021-06" db="EMBL/GenBank/DDBJ databases">
        <title>Caerostris darwini draft genome.</title>
        <authorList>
            <person name="Kono N."/>
            <person name="Arakawa K."/>
        </authorList>
    </citation>
    <scope>NUCLEOTIDE SEQUENCE [LARGE SCALE GENOMIC DNA]</scope>
</reference>
<dbReference type="EMBL" id="BPLQ01005855">
    <property type="protein sequence ID" value="GIY17972.1"/>
    <property type="molecule type" value="Genomic_DNA"/>
</dbReference>
<protein>
    <submittedName>
        <fullName evidence="1">Uncharacterized protein</fullName>
    </submittedName>
</protein>